<keyword evidence="1" id="KW-0732">Signal</keyword>
<dbReference type="AlphaFoldDB" id="A0A5C5UUM5"/>
<evidence type="ECO:0008006" key="4">
    <source>
        <dbReference type="Google" id="ProtNLM"/>
    </source>
</evidence>
<evidence type="ECO:0000256" key="1">
    <source>
        <dbReference type="SAM" id="SignalP"/>
    </source>
</evidence>
<dbReference type="PROSITE" id="PS51257">
    <property type="entry name" value="PROKAR_LIPOPROTEIN"/>
    <property type="match status" value="1"/>
</dbReference>
<comment type="caution">
    <text evidence="2">The sequence shown here is derived from an EMBL/GenBank/DDBJ whole genome shotgun (WGS) entry which is preliminary data.</text>
</comment>
<dbReference type="RefSeq" id="WP_146436359.1">
    <property type="nucleotide sequence ID" value="NZ_SJPF01000006.1"/>
</dbReference>
<dbReference type="OrthoDB" id="292253at2"/>
<sequence precursor="true">MVKRQAWMKAALVGGIAVMAAASTGCQIDVGGQTLPSPYYMTDDVQYYPKGPEFILQRESDQMKKTLAEQAELQGQGY</sequence>
<keyword evidence="3" id="KW-1185">Reference proteome</keyword>
<protein>
    <recommendedName>
        <fullName evidence="4">Secreted protein</fullName>
    </recommendedName>
</protein>
<organism evidence="2 3">
    <name type="scientific">Blastopirellula retiformator</name>
    <dbReference type="NCBI Taxonomy" id="2527970"/>
    <lineage>
        <taxon>Bacteria</taxon>
        <taxon>Pseudomonadati</taxon>
        <taxon>Planctomycetota</taxon>
        <taxon>Planctomycetia</taxon>
        <taxon>Pirellulales</taxon>
        <taxon>Pirellulaceae</taxon>
        <taxon>Blastopirellula</taxon>
    </lineage>
</organism>
<reference evidence="2 3" key="1">
    <citation type="submission" date="2019-02" db="EMBL/GenBank/DDBJ databases">
        <title>Deep-cultivation of Planctomycetes and their phenomic and genomic characterization uncovers novel biology.</title>
        <authorList>
            <person name="Wiegand S."/>
            <person name="Jogler M."/>
            <person name="Boedeker C."/>
            <person name="Pinto D."/>
            <person name="Vollmers J."/>
            <person name="Rivas-Marin E."/>
            <person name="Kohn T."/>
            <person name="Peeters S.H."/>
            <person name="Heuer A."/>
            <person name="Rast P."/>
            <person name="Oberbeckmann S."/>
            <person name="Bunk B."/>
            <person name="Jeske O."/>
            <person name="Meyerdierks A."/>
            <person name="Storesund J.E."/>
            <person name="Kallscheuer N."/>
            <person name="Luecker S."/>
            <person name="Lage O.M."/>
            <person name="Pohl T."/>
            <person name="Merkel B.J."/>
            <person name="Hornburger P."/>
            <person name="Mueller R.-W."/>
            <person name="Bruemmer F."/>
            <person name="Labrenz M."/>
            <person name="Spormann A.M."/>
            <person name="Op Den Camp H."/>
            <person name="Overmann J."/>
            <person name="Amann R."/>
            <person name="Jetten M.S.M."/>
            <person name="Mascher T."/>
            <person name="Medema M.H."/>
            <person name="Devos D.P."/>
            <person name="Kaster A.-K."/>
            <person name="Ovreas L."/>
            <person name="Rohde M."/>
            <person name="Galperin M.Y."/>
            <person name="Jogler C."/>
        </authorList>
    </citation>
    <scope>NUCLEOTIDE SEQUENCE [LARGE SCALE GENOMIC DNA]</scope>
    <source>
        <strain evidence="2 3">Enr8</strain>
    </source>
</reference>
<dbReference type="EMBL" id="SJPF01000006">
    <property type="protein sequence ID" value="TWT30081.1"/>
    <property type="molecule type" value="Genomic_DNA"/>
</dbReference>
<proteinExistence type="predicted"/>
<name>A0A5C5UUM5_9BACT</name>
<evidence type="ECO:0000313" key="3">
    <source>
        <dbReference type="Proteomes" id="UP000318878"/>
    </source>
</evidence>
<feature type="signal peptide" evidence="1">
    <location>
        <begin position="1"/>
        <end position="20"/>
    </location>
</feature>
<feature type="chain" id="PRO_5022736050" description="Secreted protein" evidence="1">
    <location>
        <begin position="21"/>
        <end position="78"/>
    </location>
</feature>
<gene>
    <name evidence="2" type="ORF">Enr8_47380</name>
</gene>
<dbReference type="Proteomes" id="UP000318878">
    <property type="component" value="Unassembled WGS sequence"/>
</dbReference>
<accession>A0A5C5UUM5</accession>
<evidence type="ECO:0000313" key="2">
    <source>
        <dbReference type="EMBL" id="TWT30081.1"/>
    </source>
</evidence>